<evidence type="ECO:0000256" key="2">
    <source>
        <dbReference type="ARBA" id="ARBA00010548"/>
    </source>
</evidence>
<organism evidence="10 11">
    <name type="scientific">Alteromonas confluentis</name>
    <dbReference type="NCBI Taxonomy" id="1656094"/>
    <lineage>
        <taxon>Bacteria</taxon>
        <taxon>Pseudomonadati</taxon>
        <taxon>Pseudomonadota</taxon>
        <taxon>Gammaproteobacteria</taxon>
        <taxon>Alteromonadales</taxon>
        <taxon>Alteromonadaceae</taxon>
        <taxon>Alteromonas/Salinimonas group</taxon>
        <taxon>Alteromonas</taxon>
    </lineage>
</organism>
<feature type="chain" id="PRO_5009209512" description="Amine dehydrogenase" evidence="9">
    <location>
        <begin position="24"/>
        <end position="384"/>
    </location>
</feature>
<dbReference type="RefSeq" id="WP_070126237.1">
    <property type="nucleotide sequence ID" value="NZ_MDHN01000032.1"/>
</dbReference>
<reference evidence="10 11" key="1">
    <citation type="submission" date="2016-08" db="EMBL/GenBank/DDBJ databases">
        <authorList>
            <person name="Seilhamer J.J."/>
        </authorList>
    </citation>
    <scope>NUCLEOTIDE SEQUENCE [LARGE SCALE GENOMIC DNA]</scope>
    <source>
        <strain evidence="10 11">KCTC 42603</strain>
    </source>
</reference>
<comment type="similarity">
    <text evidence="2">Belongs to the aromatic amine dehydrogenase heavy chain family.</text>
</comment>
<name>A0A1E7Z8Z0_9ALTE</name>
<dbReference type="Proteomes" id="UP000175691">
    <property type="component" value="Unassembled WGS sequence"/>
</dbReference>
<sequence>MQRTMLKALPALLMACVGLPAIAELEPEPIPSVATLPSVYPDSWIFAHDVNFNAMISGKVVIIDAAADTREYKGFVDASMMANFVESKAKPLLYVAESFYSRGTSGDRTDVISIYEKATLKKTKEVILPNKNRAQIVASKYMLKLVNDDKYLLILAFTPAASVIIMDTESGELLNEISVAGCNLIYPAGDHGFASLCGNGGMKTIAFDDSGKETKRTDIPPFFSVDDDPLFDKPVYIGDTAYFFSYQSKVQPVDLTTPDAELLPAWSLVSEAEAKDNWRPGGWQFATSDDSKLLYVVMHKNGYNGSHKFGGEEIWVYNTTTQKRTKRIELKKNAFSIELTRGDNPLLVVTNTEMGLDVYDTNGKYQRFISVGDSTMPIVLHKGR</sequence>
<evidence type="ECO:0000256" key="1">
    <source>
        <dbReference type="ARBA" id="ARBA00004418"/>
    </source>
</evidence>
<dbReference type="STRING" id="1656094.BFC18_15535"/>
<keyword evidence="6" id="KW-0249">Electron transport</keyword>
<evidence type="ECO:0000256" key="4">
    <source>
        <dbReference type="ARBA" id="ARBA00022729"/>
    </source>
</evidence>
<evidence type="ECO:0000256" key="6">
    <source>
        <dbReference type="ARBA" id="ARBA00022982"/>
    </source>
</evidence>
<feature type="signal peptide" evidence="9">
    <location>
        <begin position="1"/>
        <end position="23"/>
    </location>
</feature>
<dbReference type="InterPro" id="IPR009451">
    <property type="entry name" value="Metamine_DH_Hvc"/>
</dbReference>
<comment type="subcellular location">
    <subcellularLocation>
        <location evidence="1">Periplasm</location>
    </subcellularLocation>
</comment>
<gene>
    <name evidence="10" type="ORF">BFC18_15535</name>
</gene>
<keyword evidence="11" id="KW-1185">Reference proteome</keyword>
<keyword evidence="7" id="KW-0560">Oxidoreductase</keyword>
<evidence type="ECO:0000256" key="3">
    <source>
        <dbReference type="ARBA" id="ARBA00022448"/>
    </source>
</evidence>
<evidence type="ECO:0000256" key="8">
    <source>
        <dbReference type="PIRSR" id="PIRSR609451-50"/>
    </source>
</evidence>
<dbReference type="Pfam" id="PF06433">
    <property type="entry name" value="Me-amine-dh_H"/>
    <property type="match status" value="1"/>
</dbReference>
<keyword evidence="8" id="KW-1015">Disulfide bond</keyword>
<keyword evidence="4 9" id="KW-0732">Signal</keyword>
<feature type="disulfide bond" evidence="8">
    <location>
        <begin position="182"/>
        <end position="197"/>
    </location>
</feature>
<evidence type="ECO:0000256" key="5">
    <source>
        <dbReference type="ARBA" id="ARBA00022764"/>
    </source>
</evidence>
<keyword evidence="3" id="KW-0813">Transport</keyword>
<dbReference type="GO" id="GO:0042597">
    <property type="term" value="C:periplasmic space"/>
    <property type="evidence" value="ECO:0007669"/>
    <property type="project" value="UniProtKB-SubCell"/>
</dbReference>
<dbReference type="GO" id="GO:0030058">
    <property type="term" value="F:aliphatic amine dehydrogenase activity"/>
    <property type="evidence" value="ECO:0007669"/>
    <property type="project" value="InterPro"/>
</dbReference>
<evidence type="ECO:0000256" key="7">
    <source>
        <dbReference type="ARBA" id="ARBA00023002"/>
    </source>
</evidence>
<protein>
    <recommendedName>
        <fullName evidence="12">Amine dehydrogenase</fullName>
    </recommendedName>
</protein>
<accession>A0A1E7Z8Z0</accession>
<evidence type="ECO:0008006" key="12">
    <source>
        <dbReference type="Google" id="ProtNLM"/>
    </source>
</evidence>
<dbReference type="InterPro" id="IPR011044">
    <property type="entry name" value="Quino_amine_DH_bsu"/>
</dbReference>
<dbReference type="Gene3D" id="2.130.10.10">
    <property type="entry name" value="YVTN repeat-like/Quinoprotein amine dehydrogenase"/>
    <property type="match status" value="1"/>
</dbReference>
<keyword evidence="5" id="KW-0574">Periplasm</keyword>
<evidence type="ECO:0000313" key="11">
    <source>
        <dbReference type="Proteomes" id="UP000175691"/>
    </source>
</evidence>
<dbReference type="EMBL" id="MDHN01000032">
    <property type="protein sequence ID" value="OFC69989.1"/>
    <property type="molecule type" value="Genomic_DNA"/>
</dbReference>
<comment type="caution">
    <text evidence="10">The sequence shown here is derived from an EMBL/GenBank/DDBJ whole genome shotgun (WGS) entry which is preliminary data.</text>
</comment>
<proteinExistence type="inferred from homology"/>
<evidence type="ECO:0000256" key="9">
    <source>
        <dbReference type="SAM" id="SignalP"/>
    </source>
</evidence>
<dbReference type="AlphaFoldDB" id="A0A1E7Z8Z0"/>
<dbReference type="SUPFAM" id="SSF50969">
    <property type="entry name" value="YVTN repeat-like/Quinoprotein amine dehydrogenase"/>
    <property type="match status" value="1"/>
</dbReference>
<dbReference type="InterPro" id="IPR015943">
    <property type="entry name" value="WD40/YVTN_repeat-like_dom_sf"/>
</dbReference>
<evidence type="ECO:0000313" key="10">
    <source>
        <dbReference type="EMBL" id="OFC69989.1"/>
    </source>
</evidence>